<proteinExistence type="inferred from homology"/>
<gene>
    <name evidence="6" type="ORF">C7416_101980</name>
</gene>
<dbReference type="PRINTS" id="PR00039">
    <property type="entry name" value="HTHLYSR"/>
</dbReference>
<sequence length="302" mass="33366">MKIRQLEAFRAVMLCQTVTRAAEMLHISQPATTRLIADLEEAVGFSLFERMRGRLHPTAEAQALFEEVQRSLVGIDRIAQTALDIRDMQRGSLQIAAAPALALSFLPRAIAAFMADHPQIQITMLPHSSRTVVNMVSEQRCDVGFAILSMNHPSTHGERLLSTRMVCAIPAGHRLASQDVIRPPDLAGERFVSHPRVLDSRLQIDALFASYGIECKVQVETQVSWSICAFVEEGLGVALIDPITALEYKGDGVCFRMFDPLLTTDFSVLFSAQRAPSILLKAFVAHTRAFALARLDPRFVVA</sequence>
<dbReference type="Pfam" id="PF03466">
    <property type="entry name" value="LysR_substrate"/>
    <property type="match status" value="1"/>
</dbReference>
<feature type="domain" description="HTH lysR-type" evidence="5">
    <location>
        <begin position="1"/>
        <end position="58"/>
    </location>
</feature>
<organism evidence="6 7">
    <name type="scientific">Cupriavidus phytorum</name>
    <dbReference type="NCBI Taxonomy" id="3024399"/>
    <lineage>
        <taxon>Bacteria</taxon>
        <taxon>Pseudomonadati</taxon>
        <taxon>Pseudomonadota</taxon>
        <taxon>Betaproteobacteria</taxon>
        <taxon>Burkholderiales</taxon>
        <taxon>Burkholderiaceae</taxon>
        <taxon>Cupriavidus</taxon>
    </lineage>
</organism>
<reference evidence="6" key="1">
    <citation type="submission" date="2018-06" db="EMBL/GenBank/DDBJ databases">
        <title>Genomic Encyclopedia of Type Strains, Phase IV (KMG-V): Genome sequencing to study the core and pangenomes of soil and plant-associated prokaryotes.</title>
        <authorList>
            <person name="Whitman W."/>
        </authorList>
    </citation>
    <scope>NUCLEOTIDE SEQUENCE [LARGE SCALE GENOMIC DNA]</scope>
    <source>
        <strain evidence="6">MLR2-44</strain>
    </source>
</reference>
<dbReference type="InterPro" id="IPR000847">
    <property type="entry name" value="LysR_HTH_N"/>
</dbReference>
<dbReference type="Pfam" id="PF00126">
    <property type="entry name" value="HTH_1"/>
    <property type="match status" value="1"/>
</dbReference>
<dbReference type="InterPro" id="IPR036388">
    <property type="entry name" value="WH-like_DNA-bd_sf"/>
</dbReference>
<dbReference type="EMBL" id="QKZN01000001">
    <property type="protein sequence ID" value="PZX34693.1"/>
    <property type="molecule type" value="Genomic_DNA"/>
</dbReference>
<dbReference type="GO" id="GO:0043565">
    <property type="term" value="F:sequence-specific DNA binding"/>
    <property type="evidence" value="ECO:0007669"/>
    <property type="project" value="TreeGrafter"/>
</dbReference>
<keyword evidence="2" id="KW-0805">Transcription regulation</keyword>
<evidence type="ECO:0000259" key="5">
    <source>
        <dbReference type="PROSITE" id="PS50931"/>
    </source>
</evidence>
<comment type="similarity">
    <text evidence="1">Belongs to the LysR transcriptional regulatory family.</text>
</comment>
<dbReference type="SUPFAM" id="SSF53850">
    <property type="entry name" value="Periplasmic binding protein-like II"/>
    <property type="match status" value="1"/>
</dbReference>
<evidence type="ECO:0000256" key="4">
    <source>
        <dbReference type="ARBA" id="ARBA00023163"/>
    </source>
</evidence>
<name>A0A2W7PGZ5_9BURK</name>
<dbReference type="Gene3D" id="1.10.10.10">
    <property type="entry name" value="Winged helix-like DNA-binding domain superfamily/Winged helix DNA-binding domain"/>
    <property type="match status" value="1"/>
</dbReference>
<comment type="caution">
    <text evidence="6">The sequence shown here is derived from an EMBL/GenBank/DDBJ whole genome shotgun (WGS) entry which is preliminary data.</text>
</comment>
<accession>A0A2W7PGZ5</accession>
<evidence type="ECO:0000256" key="3">
    <source>
        <dbReference type="ARBA" id="ARBA00023125"/>
    </source>
</evidence>
<dbReference type="InterPro" id="IPR036390">
    <property type="entry name" value="WH_DNA-bd_sf"/>
</dbReference>
<evidence type="ECO:0000256" key="2">
    <source>
        <dbReference type="ARBA" id="ARBA00023015"/>
    </source>
</evidence>
<keyword evidence="7" id="KW-1185">Reference proteome</keyword>
<dbReference type="InterPro" id="IPR037424">
    <property type="entry name" value="NocR_PBP2"/>
</dbReference>
<dbReference type="GO" id="GO:0003700">
    <property type="term" value="F:DNA-binding transcription factor activity"/>
    <property type="evidence" value="ECO:0007669"/>
    <property type="project" value="InterPro"/>
</dbReference>
<dbReference type="PANTHER" id="PTHR30427:SF1">
    <property type="entry name" value="TRANSCRIPTIONAL ACTIVATOR PROTEIN LYSR"/>
    <property type="match status" value="1"/>
</dbReference>
<dbReference type="Proteomes" id="UP000249638">
    <property type="component" value="Unassembled WGS sequence"/>
</dbReference>
<dbReference type="Gene3D" id="3.40.190.290">
    <property type="match status" value="1"/>
</dbReference>
<evidence type="ECO:0000313" key="6">
    <source>
        <dbReference type="EMBL" id="PZX34693.1"/>
    </source>
</evidence>
<dbReference type="PANTHER" id="PTHR30427">
    <property type="entry name" value="TRANSCRIPTIONAL ACTIVATOR PROTEIN LYSR"/>
    <property type="match status" value="1"/>
</dbReference>
<keyword evidence="3" id="KW-0238">DNA-binding</keyword>
<dbReference type="PROSITE" id="PS50931">
    <property type="entry name" value="HTH_LYSR"/>
    <property type="match status" value="1"/>
</dbReference>
<dbReference type="InterPro" id="IPR005119">
    <property type="entry name" value="LysR_subst-bd"/>
</dbReference>
<keyword evidence="4" id="KW-0804">Transcription</keyword>
<dbReference type="GO" id="GO:0010628">
    <property type="term" value="P:positive regulation of gene expression"/>
    <property type="evidence" value="ECO:0007669"/>
    <property type="project" value="TreeGrafter"/>
</dbReference>
<dbReference type="SUPFAM" id="SSF46785">
    <property type="entry name" value="Winged helix' DNA-binding domain"/>
    <property type="match status" value="1"/>
</dbReference>
<dbReference type="CDD" id="cd08415">
    <property type="entry name" value="PBP2_LysR_opines_like"/>
    <property type="match status" value="1"/>
</dbReference>
<protein>
    <submittedName>
        <fullName evidence="6">LysR family transcriptional regulator</fullName>
    </submittedName>
</protein>
<dbReference type="AlphaFoldDB" id="A0A2W7PGZ5"/>
<evidence type="ECO:0000313" key="7">
    <source>
        <dbReference type="Proteomes" id="UP000249638"/>
    </source>
</evidence>
<evidence type="ECO:0000256" key="1">
    <source>
        <dbReference type="ARBA" id="ARBA00009437"/>
    </source>
</evidence>